<evidence type="ECO:0000313" key="3">
    <source>
        <dbReference type="Proteomes" id="UP000198953"/>
    </source>
</evidence>
<feature type="chain" id="PRO_5011737733" description="Ig-like domain-containing protein" evidence="1">
    <location>
        <begin position="21"/>
        <end position="568"/>
    </location>
</feature>
<dbReference type="AlphaFoldDB" id="A0A1H8CXE9"/>
<feature type="signal peptide" evidence="1">
    <location>
        <begin position="1"/>
        <end position="20"/>
    </location>
</feature>
<dbReference type="RefSeq" id="WP_143078841.1">
    <property type="nucleotide sequence ID" value="NZ_BBZG01000006.1"/>
</dbReference>
<dbReference type="OrthoDB" id="3538707at2"/>
<evidence type="ECO:0000313" key="2">
    <source>
        <dbReference type="EMBL" id="SEM99773.1"/>
    </source>
</evidence>
<dbReference type="STRING" id="46177.SAMN05660976_06580"/>
<accession>A0A1H8CXE9</accession>
<name>A0A1H8CXE9_9ACTN</name>
<dbReference type="Proteomes" id="UP000198953">
    <property type="component" value="Unassembled WGS sequence"/>
</dbReference>
<keyword evidence="1" id="KW-0732">Signal</keyword>
<evidence type="ECO:0000256" key="1">
    <source>
        <dbReference type="SAM" id="SignalP"/>
    </source>
</evidence>
<proteinExistence type="predicted"/>
<sequence length="568" mass="60192">MLRTMGTALAALVMATGVLAAPAWGASGAVAVKVERPRALPAQYEGGCPATTEFVARVSVRGATRITYRWVRGDGGKGPVRTVGVKGGAVLLRDVRTFGSSTSGWQAVQVLSPRRTTSARARFAVTCLTPGKVTTSQPGAGERVSAYVAAPERYEGACPLPGHRVTFTGTIKGGAVRYRWVDSDGGPQPAERLLSGTRVTSTRTFLASASGTRHLEVLDAAGRVIHRSNSVAYQVTCSRPPQEDPARAAVTSPRVMPDSYQGPCAGPLEFGFQAELAVTKPTRVTYQWVRSDGVKVPGEIELKAGDLTASIAMVWKVAEPAKLPRGSARLQVLTPNAATTVPVAFTITCGADVELGDTAVSMYSPQNAPCAMTGNPYWATAAVRVKAPAGTEASYRWRWADGGYTRAQDVTLLEDQTLRYTWPVRFSKVGSAWLEVTTASGVVKSKPAEVSVICDGKPPVDAGGTVVAVEGKVTPDDYQGACPTTLTFSVTITVSAPLKEPVRYVWFYDNSTGSGVEELSFPEGGPLTRTATVTYHPQKSTVKSTGWVEVLSPTTMFSDQVSYKVTCS</sequence>
<dbReference type="EMBL" id="FOBF01000020">
    <property type="protein sequence ID" value="SEM99773.1"/>
    <property type="molecule type" value="Genomic_DNA"/>
</dbReference>
<organism evidence="2 3">
    <name type="scientific">Nonomuraea pusilla</name>
    <dbReference type="NCBI Taxonomy" id="46177"/>
    <lineage>
        <taxon>Bacteria</taxon>
        <taxon>Bacillati</taxon>
        <taxon>Actinomycetota</taxon>
        <taxon>Actinomycetes</taxon>
        <taxon>Streptosporangiales</taxon>
        <taxon>Streptosporangiaceae</taxon>
        <taxon>Nonomuraea</taxon>
    </lineage>
</organism>
<keyword evidence="3" id="KW-1185">Reference proteome</keyword>
<protein>
    <recommendedName>
        <fullName evidence="4">Ig-like domain-containing protein</fullName>
    </recommendedName>
</protein>
<gene>
    <name evidence="2" type="ORF">SAMN05660976_06580</name>
</gene>
<reference evidence="2 3" key="1">
    <citation type="submission" date="2016-10" db="EMBL/GenBank/DDBJ databases">
        <authorList>
            <person name="de Groot N.N."/>
        </authorList>
    </citation>
    <scope>NUCLEOTIDE SEQUENCE [LARGE SCALE GENOMIC DNA]</scope>
    <source>
        <strain evidence="2 3">DSM 43357</strain>
    </source>
</reference>
<evidence type="ECO:0008006" key="4">
    <source>
        <dbReference type="Google" id="ProtNLM"/>
    </source>
</evidence>